<keyword evidence="2" id="KW-1185">Reference proteome</keyword>
<name>A0A918TI04_9RHOB</name>
<reference evidence="1" key="1">
    <citation type="journal article" date="2014" name="Int. J. Syst. Evol. Microbiol.">
        <title>Complete genome sequence of Corynebacterium casei LMG S-19264T (=DSM 44701T), isolated from a smear-ripened cheese.</title>
        <authorList>
            <consortium name="US DOE Joint Genome Institute (JGI-PGF)"/>
            <person name="Walter F."/>
            <person name="Albersmeier A."/>
            <person name="Kalinowski J."/>
            <person name="Ruckert C."/>
        </authorList>
    </citation>
    <scope>NUCLEOTIDE SEQUENCE</scope>
    <source>
        <strain evidence="1">KCTC 23310</strain>
    </source>
</reference>
<accession>A0A918TI04</accession>
<protein>
    <recommendedName>
        <fullName evidence="3">LPS export ABC transporter periplasmic protein LptC</fullName>
    </recommendedName>
</protein>
<dbReference type="Pfam" id="PF06835">
    <property type="entry name" value="LptC"/>
    <property type="match status" value="1"/>
</dbReference>
<comment type="caution">
    <text evidence="1">The sequence shown here is derived from an EMBL/GenBank/DDBJ whole genome shotgun (WGS) entry which is preliminary data.</text>
</comment>
<reference evidence="1" key="2">
    <citation type="submission" date="2020-09" db="EMBL/GenBank/DDBJ databases">
        <authorList>
            <person name="Sun Q."/>
            <person name="Kim S."/>
        </authorList>
    </citation>
    <scope>NUCLEOTIDE SEQUENCE</scope>
    <source>
        <strain evidence="1">KCTC 23310</strain>
    </source>
</reference>
<dbReference type="Gene3D" id="2.60.450.10">
    <property type="entry name" value="Lipopolysaccharide (LPS) transport protein A like domain"/>
    <property type="match status" value="1"/>
</dbReference>
<dbReference type="AlphaFoldDB" id="A0A918TI04"/>
<evidence type="ECO:0000313" key="1">
    <source>
        <dbReference type="EMBL" id="GHC50150.1"/>
    </source>
</evidence>
<dbReference type="GO" id="GO:0015221">
    <property type="term" value="F:lipopolysaccharide transmembrane transporter activity"/>
    <property type="evidence" value="ECO:0007669"/>
    <property type="project" value="InterPro"/>
</dbReference>
<evidence type="ECO:0008006" key="3">
    <source>
        <dbReference type="Google" id="ProtNLM"/>
    </source>
</evidence>
<evidence type="ECO:0000313" key="2">
    <source>
        <dbReference type="Proteomes" id="UP000638981"/>
    </source>
</evidence>
<sequence>MALARGKGFHSKAVALAKVILPLLALALLSTLFMVSRSINPEDAIPFADVDVEDRVREPRMTAPTWSGVTRDGSALTLTAADARPQSGGARAEGLQAVLATPDGKITTFTAAEADLNQNDGKLVLSGGVQVETADGMQITTEGLTALLDQTEVTAAGSITAQGPLGVLTAGGMRLTQGQAGYTLLFQNGVKLIYQPTGPKPD</sequence>
<dbReference type="EMBL" id="BMYJ01000003">
    <property type="protein sequence ID" value="GHC50150.1"/>
    <property type="molecule type" value="Genomic_DNA"/>
</dbReference>
<dbReference type="RefSeq" id="WP_189410580.1">
    <property type="nucleotide sequence ID" value="NZ_BMYJ01000003.1"/>
</dbReference>
<dbReference type="InterPro" id="IPR026265">
    <property type="entry name" value="LptC"/>
</dbReference>
<gene>
    <name evidence="1" type="ORF">GCM10007315_10440</name>
</gene>
<dbReference type="GO" id="GO:0005886">
    <property type="term" value="C:plasma membrane"/>
    <property type="evidence" value="ECO:0007669"/>
    <property type="project" value="InterPro"/>
</dbReference>
<organism evidence="1 2">
    <name type="scientific">Neogemmobacter tilapiae</name>
    <dbReference type="NCBI Taxonomy" id="875041"/>
    <lineage>
        <taxon>Bacteria</taxon>
        <taxon>Pseudomonadati</taxon>
        <taxon>Pseudomonadota</taxon>
        <taxon>Alphaproteobacteria</taxon>
        <taxon>Rhodobacterales</taxon>
        <taxon>Paracoccaceae</taxon>
        <taxon>Neogemmobacter</taxon>
    </lineage>
</organism>
<dbReference type="InterPro" id="IPR010664">
    <property type="entry name" value="LipoPS_assembly_LptC-rel"/>
</dbReference>
<dbReference type="NCBIfam" id="TIGR04409">
    <property type="entry name" value="LptC_YrbK"/>
    <property type="match status" value="1"/>
</dbReference>
<proteinExistence type="predicted"/>
<dbReference type="Proteomes" id="UP000638981">
    <property type="component" value="Unassembled WGS sequence"/>
</dbReference>